<accession>A0AAV9X1A3</accession>
<proteinExistence type="predicted"/>
<keyword evidence="1" id="KW-0732">Signal</keyword>
<organism evidence="2 3">
    <name type="scientific">Orbilia ellipsospora</name>
    <dbReference type="NCBI Taxonomy" id="2528407"/>
    <lineage>
        <taxon>Eukaryota</taxon>
        <taxon>Fungi</taxon>
        <taxon>Dikarya</taxon>
        <taxon>Ascomycota</taxon>
        <taxon>Pezizomycotina</taxon>
        <taxon>Orbiliomycetes</taxon>
        <taxon>Orbiliales</taxon>
        <taxon>Orbiliaceae</taxon>
        <taxon>Orbilia</taxon>
    </lineage>
</organism>
<gene>
    <name evidence="2" type="ORF">TWF694_003329</name>
</gene>
<sequence>MFKPIIFSLLCLSGSMAAPTTVRTEDVVADFSDVPVPSGAPVGFVPIDVYKGLKFIGFLAGNPVSNPEPVDIKTDAPYATYRFLTNSPIETDQGYLRTKYPGSSVKSFDLHSMDFHCATTNYTPTTVTSAIECNILFQPLRGNERLTAQTVSFKPVTGMNSEQHVKFGDEFKGITEVIITYLDTPDARDTPSKVIVMGMDNLDYTLTF</sequence>
<evidence type="ECO:0000313" key="3">
    <source>
        <dbReference type="Proteomes" id="UP001365542"/>
    </source>
</evidence>
<dbReference type="AlphaFoldDB" id="A0AAV9X1A3"/>
<evidence type="ECO:0008006" key="4">
    <source>
        <dbReference type="Google" id="ProtNLM"/>
    </source>
</evidence>
<comment type="caution">
    <text evidence="2">The sequence shown here is derived from an EMBL/GenBank/DDBJ whole genome shotgun (WGS) entry which is preliminary data.</text>
</comment>
<feature type="signal peptide" evidence="1">
    <location>
        <begin position="1"/>
        <end position="17"/>
    </location>
</feature>
<dbReference type="Proteomes" id="UP001365542">
    <property type="component" value="Unassembled WGS sequence"/>
</dbReference>
<name>A0AAV9X1A3_9PEZI</name>
<evidence type="ECO:0000256" key="1">
    <source>
        <dbReference type="SAM" id="SignalP"/>
    </source>
</evidence>
<keyword evidence="3" id="KW-1185">Reference proteome</keyword>
<protein>
    <recommendedName>
        <fullName evidence="4">Ubiquitin 3 binding protein But2 C-terminal domain-containing protein</fullName>
    </recommendedName>
</protein>
<feature type="chain" id="PRO_5043911744" description="Ubiquitin 3 binding protein But2 C-terminal domain-containing protein" evidence="1">
    <location>
        <begin position="18"/>
        <end position="208"/>
    </location>
</feature>
<reference evidence="2 3" key="1">
    <citation type="submission" date="2019-10" db="EMBL/GenBank/DDBJ databases">
        <authorList>
            <person name="Palmer J.M."/>
        </authorList>
    </citation>
    <scope>NUCLEOTIDE SEQUENCE [LARGE SCALE GENOMIC DNA]</scope>
    <source>
        <strain evidence="2 3">TWF694</strain>
    </source>
</reference>
<evidence type="ECO:0000313" key="2">
    <source>
        <dbReference type="EMBL" id="KAK6532169.1"/>
    </source>
</evidence>
<dbReference type="EMBL" id="JAVHJO010000012">
    <property type="protein sequence ID" value="KAK6532169.1"/>
    <property type="molecule type" value="Genomic_DNA"/>
</dbReference>